<comment type="catalytic activity">
    <reaction evidence="1 7">
        <text>L-glutamate = D-glutamate</text>
        <dbReference type="Rhea" id="RHEA:12813"/>
        <dbReference type="ChEBI" id="CHEBI:29985"/>
        <dbReference type="ChEBI" id="CHEBI:29986"/>
        <dbReference type="EC" id="5.1.1.3"/>
    </reaction>
</comment>
<name>A0A9D9I417_9BACT</name>
<keyword evidence="3 7" id="KW-0133">Cell shape</keyword>
<evidence type="ECO:0000256" key="2">
    <source>
        <dbReference type="ARBA" id="ARBA00013090"/>
    </source>
</evidence>
<dbReference type="PROSITE" id="PS00924">
    <property type="entry name" value="ASP_GLU_RACEMASE_2"/>
    <property type="match status" value="1"/>
</dbReference>
<feature type="binding site" evidence="7">
    <location>
        <begin position="6"/>
        <end position="7"/>
    </location>
    <ligand>
        <name>substrate</name>
    </ligand>
</feature>
<evidence type="ECO:0000256" key="6">
    <source>
        <dbReference type="ARBA" id="ARBA00023316"/>
    </source>
</evidence>
<evidence type="ECO:0000256" key="1">
    <source>
        <dbReference type="ARBA" id="ARBA00001602"/>
    </source>
</evidence>
<dbReference type="GO" id="GO:0008881">
    <property type="term" value="F:glutamate racemase activity"/>
    <property type="evidence" value="ECO:0007669"/>
    <property type="project" value="UniProtKB-UniRule"/>
</dbReference>
<evidence type="ECO:0000313" key="8">
    <source>
        <dbReference type="EMBL" id="MBO8465517.1"/>
    </source>
</evidence>
<dbReference type="GO" id="GO:0009252">
    <property type="term" value="P:peptidoglycan biosynthetic process"/>
    <property type="evidence" value="ECO:0007669"/>
    <property type="project" value="UniProtKB-UniRule"/>
</dbReference>
<comment type="caution">
    <text evidence="8">The sequence shown here is derived from an EMBL/GenBank/DDBJ whole genome shotgun (WGS) entry which is preliminary data.</text>
</comment>
<dbReference type="EC" id="5.1.1.3" evidence="2 7"/>
<feature type="active site" description="Proton donor/acceptor" evidence="7">
    <location>
        <position position="69"/>
    </location>
</feature>
<dbReference type="PANTHER" id="PTHR21198:SF2">
    <property type="entry name" value="GLUTAMATE RACEMASE"/>
    <property type="match status" value="1"/>
</dbReference>
<feature type="active site" description="Proton donor/acceptor" evidence="7">
    <location>
        <position position="179"/>
    </location>
</feature>
<dbReference type="EMBL" id="JADIME010000062">
    <property type="protein sequence ID" value="MBO8465517.1"/>
    <property type="molecule type" value="Genomic_DNA"/>
</dbReference>
<keyword evidence="6 7" id="KW-0961">Cell wall biogenesis/degradation</keyword>
<dbReference type="PANTHER" id="PTHR21198">
    <property type="entry name" value="GLUTAMATE RACEMASE"/>
    <property type="match status" value="1"/>
</dbReference>
<evidence type="ECO:0000313" key="9">
    <source>
        <dbReference type="Proteomes" id="UP000823597"/>
    </source>
</evidence>
<protein>
    <recommendedName>
        <fullName evidence="2 7">Glutamate racemase</fullName>
        <ecNumber evidence="2 7">5.1.1.3</ecNumber>
    </recommendedName>
</protein>
<dbReference type="HAMAP" id="MF_00258">
    <property type="entry name" value="Glu_racemase"/>
    <property type="match status" value="1"/>
</dbReference>
<reference evidence="8" key="2">
    <citation type="journal article" date="2021" name="PeerJ">
        <title>Extensive microbial diversity within the chicken gut microbiome revealed by metagenomics and culture.</title>
        <authorList>
            <person name="Gilroy R."/>
            <person name="Ravi A."/>
            <person name="Getino M."/>
            <person name="Pursley I."/>
            <person name="Horton D.L."/>
            <person name="Alikhan N.F."/>
            <person name="Baker D."/>
            <person name="Gharbi K."/>
            <person name="Hall N."/>
            <person name="Watson M."/>
            <person name="Adriaenssens E.M."/>
            <person name="Foster-Nyarko E."/>
            <person name="Jarju S."/>
            <person name="Secka A."/>
            <person name="Antonio M."/>
            <person name="Oren A."/>
            <person name="Chaudhuri R.R."/>
            <person name="La Ragione R."/>
            <person name="Hildebrand F."/>
            <person name="Pallen M.J."/>
        </authorList>
    </citation>
    <scope>NUCLEOTIDE SEQUENCE</scope>
    <source>
        <strain evidence="8">10037</strain>
    </source>
</reference>
<proteinExistence type="inferred from homology"/>
<dbReference type="InterPro" id="IPR018187">
    <property type="entry name" value="Asp/Glu_racemase_AS_1"/>
</dbReference>
<organism evidence="8 9">
    <name type="scientific">Candidatus Merdivivens pullistercoris</name>
    <dbReference type="NCBI Taxonomy" id="2840873"/>
    <lineage>
        <taxon>Bacteria</taxon>
        <taxon>Pseudomonadati</taxon>
        <taxon>Bacteroidota</taxon>
        <taxon>Bacteroidia</taxon>
        <taxon>Bacteroidales</taxon>
        <taxon>Muribaculaceae</taxon>
        <taxon>Muribaculaceae incertae sedis</taxon>
        <taxon>Candidatus Merdivivens</taxon>
    </lineage>
</organism>
<dbReference type="InterPro" id="IPR015942">
    <property type="entry name" value="Asp/Glu/hydantoin_racemase"/>
</dbReference>
<dbReference type="Proteomes" id="UP000823597">
    <property type="component" value="Unassembled WGS sequence"/>
</dbReference>
<dbReference type="NCBIfam" id="TIGR00067">
    <property type="entry name" value="glut_race"/>
    <property type="match status" value="1"/>
</dbReference>
<accession>A0A9D9I417</accession>
<evidence type="ECO:0000256" key="4">
    <source>
        <dbReference type="ARBA" id="ARBA00022984"/>
    </source>
</evidence>
<keyword evidence="5 7" id="KW-0413">Isomerase</keyword>
<dbReference type="InterPro" id="IPR004391">
    <property type="entry name" value="Glu_race"/>
</dbReference>
<keyword evidence="4 7" id="KW-0573">Peptidoglycan synthesis</keyword>
<feature type="binding site" evidence="7">
    <location>
        <begin position="70"/>
        <end position="71"/>
    </location>
    <ligand>
        <name>substrate</name>
    </ligand>
</feature>
<dbReference type="InterPro" id="IPR001920">
    <property type="entry name" value="Asp/Glu_race"/>
</dbReference>
<dbReference type="PROSITE" id="PS00923">
    <property type="entry name" value="ASP_GLU_RACEMASE_1"/>
    <property type="match status" value="1"/>
</dbReference>
<evidence type="ECO:0000256" key="3">
    <source>
        <dbReference type="ARBA" id="ARBA00022960"/>
    </source>
</evidence>
<comment type="function">
    <text evidence="7">Provides the (R)-glutamate required for cell wall biosynthesis.</text>
</comment>
<feature type="binding site" evidence="7">
    <location>
        <begin position="38"/>
        <end position="39"/>
    </location>
    <ligand>
        <name>substrate</name>
    </ligand>
</feature>
<gene>
    <name evidence="7 8" type="primary">murI</name>
    <name evidence="8" type="ORF">IAB93_05915</name>
</gene>
<evidence type="ECO:0000256" key="7">
    <source>
        <dbReference type="HAMAP-Rule" id="MF_00258"/>
    </source>
</evidence>
<dbReference type="Pfam" id="PF01177">
    <property type="entry name" value="Asp_Glu_race"/>
    <property type="match status" value="1"/>
</dbReference>
<sequence>MIALFDSGVGGLSVFKELYQLAPYEDYIYYADNANCPYGEKSVEFIRERAGEIARILISEGADIIVVACNTATAAAIDYLREKFDIGFIGMEPAIKPAALSSESKVVGVLATAGTFRGRLYRQTSGKYAQDVTIIEKVGEGLVELVENGKTDYENAGDAVMKCVAPMTAMGADRIVLGCTHYPFLEDVIRKCAPGVSIINPAPAVARHTVEVLDSAGYRFKDGKTGDTGSLKLLSSGDNRILERMAGALYRAHK</sequence>
<dbReference type="Gene3D" id="3.40.50.1860">
    <property type="match status" value="2"/>
</dbReference>
<dbReference type="InterPro" id="IPR033134">
    <property type="entry name" value="Asp/Glu_racemase_AS_2"/>
</dbReference>
<comment type="pathway">
    <text evidence="7">Cell wall biogenesis; peptidoglycan biosynthesis.</text>
</comment>
<dbReference type="GO" id="GO:0071555">
    <property type="term" value="P:cell wall organization"/>
    <property type="evidence" value="ECO:0007669"/>
    <property type="project" value="UniProtKB-KW"/>
</dbReference>
<comment type="similarity">
    <text evidence="7">Belongs to the aspartate/glutamate racemases family.</text>
</comment>
<dbReference type="AlphaFoldDB" id="A0A9D9I417"/>
<reference evidence="8" key="1">
    <citation type="submission" date="2020-10" db="EMBL/GenBank/DDBJ databases">
        <authorList>
            <person name="Gilroy R."/>
        </authorList>
    </citation>
    <scope>NUCLEOTIDE SEQUENCE</scope>
    <source>
        <strain evidence="8">10037</strain>
    </source>
</reference>
<dbReference type="SUPFAM" id="SSF53681">
    <property type="entry name" value="Aspartate/glutamate racemase"/>
    <property type="match status" value="2"/>
</dbReference>
<feature type="binding site" evidence="7">
    <location>
        <begin position="180"/>
        <end position="181"/>
    </location>
    <ligand>
        <name>substrate</name>
    </ligand>
</feature>
<dbReference type="GO" id="GO:0008360">
    <property type="term" value="P:regulation of cell shape"/>
    <property type="evidence" value="ECO:0007669"/>
    <property type="project" value="UniProtKB-KW"/>
</dbReference>
<evidence type="ECO:0000256" key="5">
    <source>
        <dbReference type="ARBA" id="ARBA00023235"/>
    </source>
</evidence>